<feature type="transmembrane region" description="Helical" evidence="1">
    <location>
        <begin position="125"/>
        <end position="149"/>
    </location>
</feature>
<feature type="transmembrane region" description="Helical" evidence="1">
    <location>
        <begin position="161"/>
        <end position="181"/>
    </location>
</feature>
<feature type="transmembrane region" description="Helical" evidence="1">
    <location>
        <begin position="66"/>
        <end position="84"/>
    </location>
</feature>
<protein>
    <submittedName>
        <fullName evidence="2">Uncharacterized protein</fullName>
    </submittedName>
</protein>
<evidence type="ECO:0000313" key="3">
    <source>
        <dbReference type="Proteomes" id="UP000466794"/>
    </source>
</evidence>
<evidence type="ECO:0000313" key="2">
    <source>
        <dbReference type="EMBL" id="MVU81163.1"/>
    </source>
</evidence>
<evidence type="ECO:0000256" key="1">
    <source>
        <dbReference type="SAM" id="Phobius"/>
    </source>
</evidence>
<reference evidence="2 3" key="1">
    <citation type="submission" date="2019-12" db="EMBL/GenBank/DDBJ databases">
        <title>Nocardia sp. nov. ET3-3 isolated from soil.</title>
        <authorList>
            <person name="Kanchanasin P."/>
            <person name="Tanasupawat S."/>
            <person name="Yuki M."/>
            <person name="Kudo T."/>
        </authorList>
    </citation>
    <scope>NUCLEOTIDE SEQUENCE [LARGE SCALE GENOMIC DNA]</scope>
    <source>
        <strain evidence="2 3">ET3-3</strain>
    </source>
</reference>
<keyword evidence="3" id="KW-1185">Reference proteome</keyword>
<sequence length="243" mass="26212">MNAQDVLFACAAGFAAVVAALRATQWRDPRTRALTIAIAALALYSADWIGDEYPAPLRVPPSEADLLRYALVVTACIGITAHLTRAMGQHKLTRPAYVSLGIGVVVGIAYALLRSLHTWHGWGSLLAITVAAIAMATNTAVFAVTIPALRLRTLTGFERTALSLLFASALISLLAAAHRLWAQFNPNDANTVHHGYFHDLIPASLPTILSAFAYTAFAAIGYWARRQEHAREGIPETTVRSTR</sequence>
<dbReference type="RefSeq" id="WP_157390786.1">
    <property type="nucleotide sequence ID" value="NZ_WRPP01000006.1"/>
</dbReference>
<name>A0A7K1V3E8_9NOCA</name>
<dbReference type="EMBL" id="WRPP01000006">
    <property type="protein sequence ID" value="MVU81163.1"/>
    <property type="molecule type" value="Genomic_DNA"/>
</dbReference>
<feature type="transmembrane region" description="Helical" evidence="1">
    <location>
        <begin position="31"/>
        <end position="46"/>
    </location>
</feature>
<organism evidence="2 3">
    <name type="scientific">Nocardia terrae</name>
    <dbReference type="NCBI Taxonomy" id="2675851"/>
    <lineage>
        <taxon>Bacteria</taxon>
        <taxon>Bacillati</taxon>
        <taxon>Actinomycetota</taxon>
        <taxon>Actinomycetes</taxon>
        <taxon>Mycobacteriales</taxon>
        <taxon>Nocardiaceae</taxon>
        <taxon>Nocardia</taxon>
    </lineage>
</organism>
<accession>A0A7K1V3E8</accession>
<feature type="transmembrane region" description="Helical" evidence="1">
    <location>
        <begin position="96"/>
        <end position="113"/>
    </location>
</feature>
<feature type="transmembrane region" description="Helical" evidence="1">
    <location>
        <begin position="201"/>
        <end position="224"/>
    </location>
</feature>
<gene>
    <name evidence="2" type="ORF">GPX89_28450</name>
</gene>
<proteinExistence type="predicted"/>
<dbReference type="Proteomes" id="UP000466794">
    <property type="component" value="Unassembled WGS sequence"/>
</dbReference>
<comment type="caution">
    <text evidence="2">The sequence shown here is derived from an EMBL/GenBank/DDBJ whole genome shotgun (WGS) entry which is preliminary data.</text>
</comment>
<keyword evidence="1" id="KW-0812">Transmembrane</keyword>
<feature type="transmembrane region" description="Helical" evidence="1">
    <location>
        <begin position="6"/>
        <end position="24"/>
    </location>
</feature>
<keyword evidence="1" id="KW-0472">Membrane</keyword>
<dbReference type="AlphaFoldDB" id="A0A7K1V3E8"/>
<keyword evidence="1" id="KW-1133">Transmembrane helix</keyword>